<evidence type="ECO:0000256" key="4">
    <source>
        <dbReference type="ARBA" id="ARBA00022741"/>
    </source>
</evidence>
<gene>
    <name evidence="10" type="ORF">H9L01_03875</name>
</gene>
<reference evidence="10 11" key="1">
    <citation type="submission" date="2020-08" db="EMBL/GenBank/DDBJ databases">
        <title>Genome sequence of Erysipelothrix inopinata DSM 15511T.</title>
        <authorList>
            <person name="Hyun D.-W."/>
            <person name="Bae J.-W."/>
        </authorList>
    </citation>
    <scope>NUCLEOTIDE SEQUENCE [LARGE SCALE GENOMIC DNA]</scope>
    <source>
        <strain evidence="10 11">DSM 15511</strain>
    </source>
</reference>
<dbReference type="InterPro" id="IPR005218">
    <property type="entry name" value="Diacylglycerol/lipid_kinase"/>
</dbReference>
<dbReference type="PANTHER" id="PTHR12358">
    <property type="entry name" value="SPHINGOSINE KINASE"/>
    <property type="match status" value="1"/>
</dbReference>
<dbReference type="SMART" id="SM00046">
    <property type="entry name" value="DAGKc"/>
    <property type="match status" value="1"/>
</dbReference>
<dbReference type="KEGG" id="eio:H9L01_03875"/>
<organism evidence="10 11">
    <name type="scientific">Erysipelothrix inopinata</name>
    <dbReference type="NCBI Taxonomy" id="225084"/>
    <lineage>
        <taxon>Bacteria</taxon>
        <taxon>Bacillati</taxon>
        <taxon>Bacillota</taxon>
        <taxon>Erysipelotrichia</taxon>
        <taxon>Erysipelotrichales</taxon>
        <taxon>Erysipelotrichaceae</taxon>
        <taxon>Erysipelothrix</taxon>
    </lineage>
</organism>
<dbReference type="GO" id="GO:0008654">
    <property type="term" value="P:phospholipid biosynthetic process"/>
    <property type="evidence" value="ECO:0007669"/>
    <property type="project" value="UniProtKB-KW"/>
</dbReference>
<keyword evidence="4" id="KW-0547">Nucleotide-binding</keyword>
<comment type="cofactor">
    <cofactor evidence="1">
        <name>Mg(2+)</name>
        <dbReference type="ChEBI" id="CHEBI:18420"/>
    </cofactor>
</comment>
<evidence type="ECO:0000259" key="9">
    <source>
        <dbReference type="PROSITE" id="PS50146"/>
    </source>
</evidence>
<dbReference type="Gene3D" id="3.40.50.10330">
    <property type="entry name" value="Probable inorganic polyphosphate/atp-NAD kinase, domain 1"/>
    <property type="match status" value="1"/>
</dbReference>
<dbReference type="Proteomes" id="UP000515928">
    <property type="component" value="Chromosome"/>
</dbReference>
<dbReference type="NCBIfam" id="TIGR00147">
    <property type="entry name" value="YegS/Rv2252/BmrU family lipid kinase"/>
    <property type="match status" value="1"/>
</dbReference>
<evidence type="ECO:0000256" key="7">
    <source>
        <dbReference type="ARBA" id="ARBA00023209"/>
    </source>
</evidence>
<dbReference type="GO" id="GO:0016301">
    <property type="term" value="F:kinase activity"/>
    <property type="evidence" value="ECO:0007669"/>
    <property type="project" value="UniProtKB-KW"/>
</dbReference>
<dbReference type="EMBL" id="CP060715">
    <property type="protein sequence ID" value="QNN61509.1"/>
    <property type="molecule type" value="Genomic_DNA"/>
</dbReference>
<accession>A0A7G9S0Y4</accession>
<dbReference type="AlphaFoldDB" id="A0A7G9S0Y4"/>
<proteinExistence type="inferred from homology"/>
<keyword evidence="7" id="KW-0594">Phospholipid biosynthesis</keyword>
<evidence type="ECO:0000256" key="3">
    <source>
        <dbReference type="ARBA" id="ARBA00022679"/>
    </source>
</evidence>
<dbReference type="Pfam" id="PF19279">
    <property type="entry name" value="YegS_C"/>
    <property type="match status" value="1"/>
</dbReference>
<keyword evidence="8" id="KW-1208">Phospholipid metabolism</keyword>
<evidence type="ECO:0000256" key="6">
    <source>
        <dbReference type="ARBA" id="ARBA00022840"/>
    </source>
</evidence>
<keyword evidence="11" id="KW-1185">Reference proteome</keyword>
<dbReference type="PROSITE" id="PS50146">
    <property type="entry name" value="DAGK"/>
    <property type="match status" value="1"/>
</dbReference>
<protein>
    <submittedName>
        <fullName evidence="10">Diacylglycerol kinase family lipid kinase</fullName>
    </submittedName>
</protein>
<keyword evidence="7" id="KW-0443">Lipid metabolism</keyword>
<evidence type="ECO:0000256" key="2">
    <source>
        <dbReference type="ARBA" id="ARBA00005983"/>
    </source>
</evidence>
<evidence type="ECO:0000256" key="8">
    <source>
        <dbReference type="ARBA" id="ARBA00023264"/>
    </source>
</evidence>
<evidence type="ECO:0000313" key="10">
    <source>
        <dbReference type="EMBL" id="QNN61509.1"/>
    </source>
</evidence>
<evidence type="ECO:0000313" key="11">
    <source>
        <dbReference type="Proteomes" id="UP000515928"/>
    </source>
</evidence>
<name>A0A7G9S0Y4_9FIRM</name>
<keyword evidence="7" id="KW-0444">Lipid biosynthesis</keyword>
<dbReference type="InterPro" id="IPR050187">
    <property type="entry name" value="Lipid_Phosphate_FormReg"/>
</dbReference>
<dbReference type="InterPro" id="IPR017438">
    <property type="entry name" value="ATP-NAD_kinase_N"/>
</dbReference>
<dbReference type="RefSeq" id="WP_187534709.1">
    <property type="nucleotide sequence ID" value="NZ_CBCSHU010000013.1"/>
</dbReference>
<dbReference type="Pfam" id="PF00781">
    <property type="entry name" value="DAGK_cat"/>
    <property type="match status" value="1"/>
</dbReference>
<dbReference type="PANTHER" id="PTHR12358:SF54">
    <property type="entry name" value="SPHINGOSINE KINASE RELATED PROTEIN"/>
    <property type="match status" value="1"/>
</dbReference>
<dbReference type="GO" id="GO:0005524">
    <property type="term" value="F:ATP binding"/>
    <property type="evidence" value="ECO:0007669"/>
    <property type="project" value="UniProtKB-KW"/>
</dbReference>
<keyword evidence="3" id="KW-0808">Transferase</keyword>
<evidence type="ECO:0000256" key="5">
    <source>
        <dbReference type="ARBA" id="ARBA00022777"/>
    </source>
</evidence>
<dbReference type="SUPFAM" id="SSF111331">
    <property type="entry name" value="NAD kinase/diacylglycerol kinase-like"/>
    <property type="match status" value="1"/>
</dbReference>
<feature type="domain" description="DAGKc" evidence="9">
    <location>
        <begin position="1"/>
        <end position="126"/>
    </location>
</feature>
<dbReference type="Gene3D" id="2.60.200.40">
    <property type="match status" value="1"/>
</dbReference>
<keyword evidence="6" id="KW-0067">ATP-binding</keyword>
<dbReference type="InterPro" id="IPR045540">
    <property type="entry name" value="YegS/DAGK_C"/>
</dbReference>
<dbReference type="InterPro" id="IPR001206">
    <property type="entry name" value="Diacylglycerol_kinase_cat_dom"/>
</dbReference>
<comment type="similarity">
    <text evidence="2">Belongs to the diacylglycerol/lipid kinase family.</text>
</comment>
<keyword evidence="5 10" id="KW-0418">Kinase</keyword>
<dbReference type="InterPro" id="IPR016064">
    <property type="entry name" value="NAD/diacylglycerol_kinase_sf"/>
</dbReference>
<evidence type="ECO:0000256" key="1">
    <source>
        <dbReference type="ARBA" id="ARBA00001946"/>
    </source>
</evidence>
<sequence length="294" mass="33330">MKHIFIINPTSGIGKYKNVEKWLHQNFSSRDDDFEIHYTDYPGHAKLIASRYGKNHILYSVGGDGTAHEVLNGMNLDSELAIIPVGTGNDFYRMLPESDATIEEILENTINGETRHVDIGEANGHRFLNCLNFGVDSEVNKSVNAVRHPMFPRKIIYLHFAIVKLLQKKPINVTVEFDGNRIRKKVLLTSIMNGKWYGGGFKSAPEASIDDGYLDMCIVEDIPLRKIPRLMPKYYKGTHLDLDPITFKKIKKVRITADQEFALGLDGEVLETSQVDVRVLEHALKLRTPVEHSE</sequence>